<dbReference type="SUPFAM" id="SSF53383">
    <property type="entry name" value="PLP-dependent transferases"/>
    <property type="match status" value="1"/>
</dbReference>
<dbReference type="RefSeq" id="WP_074923761.1">
    <property type="nucleotide sequence ID" value="NZ_CP141274.1"/>
</dbReference>
<reference evidence="9 10" key="1">
    <citation type="submission" date="2016-10" db="EMBL/GenBank/DDBJ databases">
        <authorList>
            <person name="de Groot N.N."/>
        </authorList>
    </citation>
    <scope>NUCLEOTIDE SEQUENCE [LARGE SCALE GENOMIC DNA]</scope>
    <source>
        <strain evidence="9 10">LMG 24775</strain>
    </source>
</reference>
<evidence type="ECO:0000256" key="4">
    <source>
        <dbReference type="ARBA" id="ARBA00022898"/>
    </source>
</evidence>
<comment type="cofactor">
    <cofactor evidence="1">
        <name>pyridoxal 5'-phosphate</name>
        <dbReference type="ChEBI" id="CHEBI:597326"/>
    </cofactor>
</comment>
<evidence type="ECO:0000256" key="2">
    <source>
        <dbReference type="ARBA" id="ARBA00006966"/>
    </source>
</evidence>
<dbReference type="InterPro" id="IPR015422">
    <property type="entry name" value="PyrdxlP-dep_Trfase_small"/>
</dbReference>
<dbReference type="Gene3D" id="3.90.1150.10">
    <property type="entry name" value="Aspartate Aminotransferase, domain 1"/>
    <property type="match status" value="1"/>
</dbReference>
<dbReference type="FunFam" id="3.40.640.10:FF:000030">
    <property type="entry name" value="Low-specificity L-threonine aldolase"/>
    <property type="match status" value="1"/>
</dbReference>
<evidence type="ECO:0000256" key="5">
    <source>
        <dbReference type="ARBA" id="ARBA00023239"/>
    </source>
</evidence>
<evidence type="ECO:0000256" key="7">
    <source>
        <dbReference type="SAM" id="MobiDB-lite"/>
    </source>
</evidence>
<dbReference type="GO" id="GO:0006567">
    <property type="term" value="P:L-threonine catabolic process"/>
    <property type="evidence" value="ECO:0007669"/>
    <property type="project" value="TreeGrafter"/>
</dbReference>
<proteinExistence type="inferred from homology"/>
<evidence type="ECO:0000313" key="9">
    <source>
        <dbReference type="EMBL" id="SDZ56110.1"/>
    </source>
</evidence>
<dbReference type="PIRSF" id="PIRSF017617">
    <property type="entry name" value="Thr_aldolase"/>
    <property type="match status" value="1"/>
</dbReference>
<name>A0A1H3U0W4_9BURK</name>
<dbReference type="Pfam" id="PF01212">
    <property type="entry name" value="Beta_elim_lyase"/>
    <property type="match status" value="1"/>
</dbReference>
<evidence type="ECO:0000313" key="10">
    <source>
        <dbReference type="Proteomes" id="UP000183417"/>
    </source>
</evidence>
<protein>
    <submittedName>
        <fullName evidence="9">L-threonine aldolase</fullName>
    </submittedName>
</protein>
<keyword evidence="5" id="KW-0456">Lyase</keyword>
<keyword evidence="4" id="KW-0663">Pyridoxal phosphate</keyword>
<feature type="modified residue" description="N6-(pyridoxal phosphate)lysine" evidence="6">
    <location>
        <position position="207"/>
    </location>
</feature>
<accession>A0A1H3U0W4</accession>
<dbReference type="InterPro" id="IPR023603">
    <property type="entry name" value="Low_specificity_L-TA-like"/>
</dbReference>
<gene>
    <name evidence="9" type="ORF">SAMN05421547_1359</name>
</gene>
<dbReference type="InterPro" id="IPR015424">
    <property type="entry name" value="PyrdxlP-dep_Trfase"/>
</dbReference>
<sequence length="351" mass="36425">MSSLHPLPDAIDLRSDTVTRPTPQMLEAMARAPLGDDGLDGDPTVRTLEETAAQRFGKAAGLFVVSGTMGNLVAVLAHGRMPGEVLAEAGSHLLNAERAAAGLTGMHYRSLAGDGGLIALPALEAALDTAISARCPSAVVAVENTHNARGGTVAGPQALAPVHALACRHGVPVHTDGARLFNAAVALGLSCREMAAHTDSVTVCLSKGLSAPVGSVLMGPADFIARARTIRRMLGGTLRQAGVIAAAGLVALEHMVERLADDHARACRLHQGLRAIDPAWCAAELPQTNIVQVRVDTSAAEARLWQARLAQAGVLVRTGSAGLLRLVTHRHIDDAAVDSTLQAFARLQHPT</sequence>
<evidence type="ECO:0000256" key="3">
    <source>
        <dbReference type="ARBA" id="ARBA00011881"/>
    </source>
</evidence>
<evidence type="ECO:0000256" key="6">
    <source>
        <dbReference type="PIRSR" id="PIRSR017617-1"/>
    </source>
</evidence>
<dbReference type="EMBL" id="FNPE01000035">
    <property type="protein sequence ID" value="SDZ56110.1"/>
    <property type="molecule type" value="Genomic_DNA"/>
</dbReference>
<dbReference type="GO" id="GO:0006545">
    <property type="term" value="P:glycine biosynthetic process"/>
    <property type="evidence" value="ECO:0007669"/>
    <property type="project" value="TreeGrafter"/>
</dbReference>
<dbReference type="Gene3D" id="3.40.640.10">
    <property type="entry name" value="Type I PLP-dependent aspartate aminotransferase-like (Major domain)"/>
    <property type="match status" value="1"/>
</dbReference>
<dbReference type="GeneID" id="94690206"/>
<feature type="region of interest" description="Disordered" evidence="7">
    <location>
        <begin position="1"/>
        <end position="21"/>
    </location>
</feature>
<dbReference type="InterPro" id="IPR015421">
    <property type="entry name" value="PyrdxlP-dep_Trfase_major"/>
</dbReference>
<dbReference type="GO" id="GO:0005829">
    <property type="term" value="C:cytosol"/>
    <property type="evidence" value="ECO:0007669"/>
    <property type="project" value="TreeGrafter"/>
</dbReference>
<comment type="subunit">
    <text evidence="3">Homotetramer.</text>
</comment>
<dbReference type="PANTHER" id="PTHR48097:SF9">
    <property type="entry name" value="L-THREONINE ALDOLASE"/>
    <property type="match status" value="1"/>
</dbReference>
<dbReference type="GO" id="GO:0008732">
    <property type="term" value="F:L-allo-threonine aldolase activity"/>
    <property type="evidence" value="ECO:0007669"/>
    <property type="project" value="TreeGrafter"/>
</dbReference>
<dbReference type="InterPro" id="IPR001597">
    <property type="entry name" value="ArAA_b-elim_lyase/Thr_aldolase"/>
</dbReference>
<comment type="similarity">
    <text evidence="2">Belongs to the threonine aldolase family.</text>
</comment>
<evidence type="ECO:0000256" key="1">
    <source>
        <dbReference type="ARBA" id="ARBA00001933"/>
    </source>
</evidence>
<evidence type="ECO:0000259" key="8">
    <source>
        <dbReference type="Pfam" id="PF01212"/>
    </source>
</evidence>
<organism evidence="9 10">
    <name type="scientific">Delftia lacustris</name>
    <dbReference type="NCBI Taxonomy" id="558537"/>
    <lineage>
        <taxon>Bacteria</taxon>
        <taxon>Pseudomonadati</taxon>
        <taxon>Pseudomonadota</taxon>
        <taxon>Betaproteobacteria</taxon>
        <taxon>Burkholderiales</taxon>
        <taxon>Comamonadaceae</taxon>
        <taxon>Delftia</taxon>
    </lineage>
</organism>
<feature type="domain" description="Aromatic amino acid beta-eliminating lyase/threonine aldolase" evidence="8">
    <location>
        <begin position="12"/>
        <end position="294"/>
    </location>
</feature>
<dbReference type="AlphaFoldDB" id="A0A1H3U0W4"/>
<dbReference type="Proteomes" id="UP000183417">
    <property type="component" value="Unassembled WGS sequence"/>
</dbReference>
<dbReference type="PANTHER" id="PTHR48097">
    <property type="entry name" value="L-THREONINE ALDOLASE-RELATED"/>
    <property type="match status" value="1"/>
</dbReference>
<dbReference type="NCBIfam" id="NF041359">
    <property type="entry name" value="GntG_guanitoxin"/>
    <property type="match status" value="1"/>
</dbReference>